<name>A0A0G1JPU1_9BACT</name>
<feature type="transmembrane region" description="Helical" evidence="1">
    <location>
        <begin position="57"/>
        <end position="74"/>
    </location>
</feature>
<accession>A0A0G1JPU1</accession>
<keyword evidence="1" id="KW-0812">Transmembrane</keyword>
<gene>
    <name evidence="2" type="ORF">UW68_C0006G0003</name>
</gene>
<reference evidence="2 3" key="1">
    <citation type="journal article" date="2015" name="Nature">
        <title>rRNA introns, odd ribosomes, and small enigmatic genomes across a large radiation of phyla.</title>
        <authorList>
            <person name="Brown C.T."/>
            <person name="Hug L.A."/>
            <person name="Thomas B.C."/>
            <person name="Sharon I."/>
            <person name="Castelle C.J."/>
            <person name="Singh A."/>
            <person name="Wilkins M.J."/>
            <person name="Williams K.H."/>
            <person name="Banfield J.F."/>
        </authorList>
    </citation>
    <scope>NUCLEOTIDE SEQUENCE [LARGE SCALE GENOMIC DNA]</scope>
</reference>
<feature type="transmembrane region" description="Helical" evidence="1">
    <location>
        <begin position="21"/>
        <end position="45"/>
    </location>
</feature>
<sequence>MEPYTWWDHIVDFYDKWLRKPLLVVLVAIIFLGGTFLFSFGIYGLGQLLMAGKFLEFILGLLVALLLAVVSNSFRRK</sequence>
<proteinExistence type="predicted"/>
<protein>
    <submittedName>
        <fullName evidence="2">Uncharacterized protein</fullName>
    </submittedName>
</protein>
<keyword evidence="1" id="KW-1133">Transmembrane helix</keyword>
<dbReference type="AlphaFoldDB" id="A0A0G1JPU1"/>
<evidence type="ECO:0000313" key="3">
    <source>
        <dbReference type="Proteomes" id="UP000034835"/>
    </source>
</evidence>
<comment type="caution">
    <text evidence="2">The sequence shown here is derived from an EMBL/GenBank/DDBJ whole genome shotgun (WGS) entry which is preliminary data.</text>
</comment>
<dbReference type="EMBL" id="LCJG01000006">
    <property type="protein sequence ID" value="KKT73561.1"/>
    <property type="molecule type" value="Genomic_DNA"/>
</dbReference>
<organism evidence="2 3">
    <name type="scientific">Candidatus Collierbacteria bacterium GW2011_GWB1_44_6</name>
    <dbReference type="NCBI Taxonomy" id="1618384"/>
    <lineage>
        <taxon>Bacteria</taxon>
        <taxon>Candidatus Collieribacteriota</taxon>
    </lineage>
</organism>
<dbReference type="STRING" id="1618384.UW68_C0006G0003"/>
<dbReference type="Proteomes" id="UP000034835">
    <property type="component" value="Unassembled WGS sequence"/>
</dbReference>
<keyword evidence="1" id="KW-0472">Membrane</keyword>
<evidence type="ECO:0000256" key="1">
    <source>
        <dbReference type="SAM" id="Phobius"/>
    </source>
</evidence>
<evidence type="ECO:0000313" key="2">
    <source>
        <dbReference type="EMBL" id="KKT73561.1"/>
    </source>
</evidence>